<dbReference type="OrthoDB" id="9795666at2"/>
<evidence type="ECO:0000313" key="7">
    <source>
        <dbReference type="Proteomes" id="UP000315010"/>
    </source>
</evidence>
<organism evidence="6 7">
    <name type="scientific">Novipirellula herctigrandis</name>
    <dbReference type="NCBI Taxonomy" id="2527986"/>
    <lineage>
        <taxon>Bacteria</taxon>
        <taxon>Pseudomonadati</taxon>
        <taxon>Planctomycetota</taxon>
        <taxon>Planctomycetia</taxon>
        <taxon>Pirellulales</taxon>
        <taxon>Pirellulaceae</taxon>
        <taxon>Novipirellula</taxon>
    </lineage>
</organism>
<dbReference type="AlphaFoldDB" id="A0A5C5Z1V5"/>
<evidence type="ECO:0000313" key="6">
    <source>
        <dbReference type="EMBL" id="TWT81319.1"/>
    </source>
</evidence>
<dbReference type="Proteomes" id="UP000315010">
    <property type="component" value="Unassembled WGS sequence"/>
</dbReference>
<dbReference type="SUPFAM" id="SSF88659">
    <property type="entry name" value="Sigma3 and sigma4 domains of RNA polymerase sigma factors"/>
    <property type="match status" value="1"/>
</dbReference>
<dbReference type="NCBIfam" id="TIGR02937">
    <property type="entry name" value="sigma70-ECF"/>
    <property type="match status" value="1"/>
</dbReference>
<evidence type="ECO:0000256" key="1">
    <source>
        <dbReference type="ARBA" id="ARBA00010641"/>
    </source>
</evidence>
<dbReference type="SUPFAM" id="SSF88946">
    <property type="entry name" value="Sigma2 domain of RNA polymerase sigma factors"/>
    <property type="match status" value="1"/>
</dbReference>
<proteinExistence type="inferred from homology"/>
<dbReference type="GO" id="GO:0016987">
    <property type="term" value="F:sigma factor activity"/>
    <property type="evidence" value="ECO:0007669"/>
    <property type="project" value="UniProtKB-KW"/>
</dbReference>
<name>A0A5C5Z1V5_9BACT</name>
<keyword evidence="3" id="KW-0731">Sigma factor</keyword>
<protein>
    <submittedName>
        <fullName evidence="6">RNA polymerase sigma factor SigV</fullName>
    </submittedName>
</protein>
<dbReference type="InterPro" id="IPR013324">
    <property type="entry name" value="RNA_pol_sigma_r3/r4-like"/>
</dbReference>
<dbReference type="InterPro" id="IPR013249">
    <property type="entry name" value="RNA_pol_sigma70_r4_t2"/>
</dbReference>
<dbReference type="GO" id="GO:0006352">
    <property type="term" value="P:DNA-templated transcription initiation"/>
    <property type="evidence" value="ECO:0007669"/>
    <property type="project" value="InterPro"/>
</dbReference>
<evidence type="ECO:0000256" key="3">
    <source>
        <dbReference type="ARBA" id="ARBA00023082"/>
    </source>
</evidence>
<dbReference type="Pfam" id="PF08281">
    <property type="entry name" value="Sigma70_r4_2"/>
    <property type="match status" value="1"/>
</dbReference>
<comment type="similarity">
    <text evidence="1">Belongs to the sigma-70 factor family. ECF subfamily.</text>
</comment>
<feature type="domain" description="RNA polymerase sigma factor 70 region 4 type 2" evidence="5">
    <location>
        <begin position="106"/>
        <end position="155"/>
    </location>
</feature>
<dbReference type="InterPro" id="IPR039425">
    <property type="entry name" value="RNA_pol_sigma-70-like"/>
</dbReference>
<dbReference type="InterPro" id="IPR036388">
    <property type="entry name" value="WH-like_DNA-bd_sf"/>
</dbReference>
<dbReference type="InterPro" id="IPR014284">
    <property type="entry name" value="RNA_pol_sigma-70_dom"/>
</dbReference>
<dbReference type="Gene3D" id="1.10.1740.10">
    <property type="match status" value="1"/>
</dbReference>
<keyword evidence="2" id="KW-0805">Transcription regulation</keyword>
<comment type="caution">
    <text evidence="6">The sequence shown here is derived from an EMBL/GenBank/DDBJ whole genome shotgun (WGS) entry which is preliminary data.</text>
</comment>
<reference evidence="6 7" key="1">
    <citation type="submission" date="2019-02" db="EMBL/GenBank/DDBJ databases">
        <title>Deep-cultivation of Planctomycetes and their phenomic and genomic characterization uncovers novel biology.</title>
        <authorList>
            <person name="Wiegand S."/>
            <person name="Jogler M."/>
            <person name="Boedeker C."/>
            <person name="Pinto D."/>
            <person name="Vollmers J."/>
            <person name="Rivas-Marin E."/>
            <person name="Kohn T."/>
            <person name="Peeters S.H."/>
            <person name="Heuer A."/>
            <person name="Rast P."/>
            <person name="Oberbeckmann S."/>
            <person name="Bunk B."/>
            <person name="Jeske O."/>
            <person name="Meyerdierks A."/>
            <person name="Storesund J.E."/>
            <person name="Kallscheuer N."/>
            <person name="Luecker S."/>
            <person name="Lage O.M."/>
            <person name="Pohl T."/>
            <person name="Merkel B.J."/>
            <person name="Hornburger P."/>
            <person name="Mueller R.-W."/>
            <person name="Bruemmer F."/>
            <person name="Labrenz M."/>
            <person name="Spormann A.M."/>
            <person name="Op Den Camp H."/>
            <person name="Overmann J."/>
            <person name="Amann R."/>
            <person name="Jetten M.S.M."/>
            <person name="Mascher T."/>
            <person name="Medema M.H."/>
            <person name="Devos D.P."/>
            <person name="Kaster A.-K."/>
            <person name="Ovreas L."/>
            <person name="Rohde M."/>
            <person name="Galperin M.Y."/>
            <person name="Jogler C."/>
        </authorList>
    </citation>
    <scope>NUCLEOTIDE SEQUENCE [LARGE SCALE GENOMIC DNA]</scope>
    <source>
        <strain evidence="6 7">CA13</strain>
    </source>
</reference>
<evidence type="ECO:0000256" key="4">
    <source>
        <dbReference type="ARBA" id="ARBA00023163"/>
    </source>
</evidence>
<dbReference type="PANTHER" id="PTHR43133">
    <property type="entry name" value="RNA POLYMERASE ECF-TYPE SIGMA FACTO"/>
    <property type="match status" value="1"/>
</dbReference>
<accession>A0A5C5Z1V5</accession>
<keyword evidence="7" id="KW-1185">Reference proteome</keyword>
<dbReference type="InterPro" id="IPR013325">
    <property type="entry name" value="RNA_pol_sigma_r2"/>
</dbReference>
<gene>
    <name evidence="6" type="primary">sigV</name>
    <name evidence="6" type="ORF">CA13_27710</name>
</gene>
<keyword evidence="4" id="KW-0804">Transcription</keyword>
<sequence>MDRSEILRVLMPERTKQIALAWSILRQSHLSEDAYQDMLARVFENDGIFEGPQHLRDWSWKVLRNRCFELIRQQKYQVTLLDESILNLVDAELERRDTSDMPLRADALRNCIDGLSEKSRETIRMRYFEGLRGKQVAEKLGSKPAAVYKALQRIYVTLAQCIQRKLTALDTGDSIS</sequence>
<dbReference type="GO" id="GO:0003677">
    <property type="term" value="F:DNA binding"/>
    <property type="evidence" value="ECO:0007669"/>
    <property type="project" value="InterPro"/>
</dbReference>
<evidence type="ECO:0000259" key="5">
    <source>
        <dbReference type="Pfam" id="PF08281"/>
    </source>
</evidence>
<dbReference type="PANTHER" id="PTHR43133:SF51">
    <property type="entry name" value="RNA POLYMERASE SIGMA FACTOR"/>
    <property type="match status" value="1"/>
</dbReference>
<evidence type="ECO:0000256" key="2">
    <source>
        <dbReference type="ARBA" id="ARBA00023015"/>
    </source>
</evidence>
<dbReference type="Gene3D" id="1.10.10.10">
    <property type="entry name" value="Winged helix-like DNA-binding domain superfamily/Winged helix DNA-binding domain"/>
    <property type="match status" value="1"/>
</dbReference>
<dbReference type="EMBL" id="SJPJ01000001">
    <property type="protein sequence ID" value="TWT81319.1"/>
    <property type="molecule type" value="Genomic_DNA"/>
</dbReference>